<reference evidence="2 3" key="1">
    <citation type="submission" date="2017-09" db="EMBL/GenBank/DDBJ databases">
        <title>Depth-based differentiation of microbial function through sediment-hosted aquifers and enrichment of novel symbionts in the deep terrestrial subsurface.</title>
        <authorList>
            <person name="Probst A.J."/>
            <person name="Ladd B."/>
            <person name="Jarett J.K."/>
            <person name="Geller-Mcgrath D.E."/>
            <person name="Sieber C.M."/>
            <person name="Emerson J.B."/>
            <person name="Anantharaman K."/>
            <person name="Thomas B.C."/>
            <person name="Malmstrom R."/>
            <person name="Stieglmeier M."/>
            <person name="Klingl A."/>
            <person name="Woyke T."/>
            <person name="Ryan C.M."/>
            <person name="Banfield J.F."/>
        </authorList>
    </citation>
    <scope>NUCLEOTIDE SEQUENCE [LARGE SCALE GENOMIC DNA]</scope>
    <source>
        <strain evidence="2">CG18_big_fil_WC_8_21_14_2_50_37_10</strain>
    </source>
</reference>
<dbReference type="EMBL" id="PCUC01000121">
    <property type="protein sequence ID" value="PIQ06170.1"/>
    <property type="molecule type" value="Genomic_DNA"/>
</dbReference>
<dbReference type="Proteomes" id="UP000230778">
    <property type="component" value="Unassembled WGS sequence"/>
</dbReference>
<keyword evidence="1" id="KW-0812">Transmembrane</keyword>
<keyword evidence="1" id="KW-1133">Transmembrane helix</keyword>
<comment type="caution">
    <text evidence="2">The sequence shown here is derived from an EMBL/GenBank/DDBJ whole genome shotgun (WGS) entry which is preliminary data.</text>
</comment>
<evidence type="ECO:0000313" key="3">
    <source>
        <dbReference type="Proteomes" id="UP000230778"/>
    </source>
</evidence>
<feature type="transmembrane region" description="Helical" evidence="1">
    <location>
        <begin position="91"/>
        <end position="113"/>
    </location>
</feature>
<evidence type="ECO:0000256" key="1">
    <source>
        <dbReference type="SAM" id="Phobius"/>
    </source>
</evidence>
<sequence length="118" mass="12933">MDKIAKIVGWVLLTAGVLMIVWTLYASYNIFTGKAVIPEIFQLAAEESQAPAAQGKIPTSPTDIQEEMGKMIKEQLQGFLPTDTLPKLLNLTVWSVLAFILIFGGTQLSSLGIKLLRK</sequence>
<evidence type="ECO:0000313" key="2">
    <source>
        <dbReference type="EMBL" id="PIQ06170.1"/>
    </source>
</evidence>
<dbReference type="AlphaFoldDB" id="A0A2H0FJT6"/>
<feature type="transmembrane region" description="Helical" evidence="1">
    <location>
        <begin position="7"/>
        <end position="28"/>
    </location>
</feature>
<organism evidence="2 3">
    <name type="scientific">Candidatus Nealsonbacteria bacterium CG18_big_fil_WC_8_21_14_2_50_37_10</name>
    <dbReference type="NCBI Taxonomy" id="1974717"/>
    <lineage>
        <taxon>Bacteria</taxon>
        <taxon>Candidatus Nealsoniibacteriota</taxon>
    </lineage>
</organism>
<accession>A0A2H0FJT6</accession>
<protein>
    <submittedName>
        <fullName evidence="2">Uncharacterized protein</fullName>
    </submittedName>
</protein>
<proteinExistence type="predicted"/>
<name>A0A2H0FJT6_9BACT</name>
<gene>
    <name evidence="2" type="ORF">COW72_02280</name>
</gene>
<keyword evidence="1" id="KW-0472">Membrane</keyword>